<gene>
    <name evidence="2" type="ORF">Ocin01_10398</name>
</gene>
<name>A0A1D2MTL1_ORCCI</name>
<evidence type="ECO:0000256" key="1">
    <source>
        <dbReference type="SAM" id="Phobius"/>
    </source>
</evidence>
<comment type="caution">
    <text evidence="2">The sequence shown here is derived from an EMBL/GenBank/DDBJ whole genome shotgun (WGS) entry which is preliminary data.</text>
</comment>
<evidence type="ECO:0000313" key="2">
    <source>
        <dbReference type="EMBL" id="ODM96272.1"/>
    </source>
</evidence>
<proteinExistence type="predicted"/>
<keyword evidence="1" id="KW-1133">Transmembrane helix</keyword>
<feature type="transmembrane region" description="Helical" evidence="1">
    <location>
        <begin position="75"/>
        <end position="93"/>
    </location>
</feature>
<organism evidence="2 3">
    <name type="scientific">Orchesella cincta</name>
    <name type="common">Springtail</name>
    <name type="synonym">Podura cincta</name>
    <dbReference type="NCBI Taxonomy" id="48709"/>
    <lineage>
        <taxon>Eukaryota</taxon>
        <taxon>Metazoa</taxon>
        <taxon>Ecdysozoa</taxon>
        <taxon>Arthropoda</taxon>
        <taxon>Hexapoda</taxon>
        <taxon>Collembola</taxon>
        <taxon>Entomobryomorpha</taxon>
        <taxon>Entomobryoidea</taxon>
        <taxon>Orchesellidae</taxon>
        <taxon>Orchesellinae</taxon>
        <taxon>Orchesella</taxon>
    </lineage>
</organism>
<keyword evidence="1" id="KW-0812">Transmembrane</keyword>
<dbReference type="AlphaFoldDB" id="A0A1D2MTL1"/>
<dbReference type="STRING" id="48709.A0A1D2MTL1"/>
<reference evidence="2 3" key="1">
    <citation type="journal article" date="2016" name="Genome Biol. Evol.">
        <title>Gene Family Evolution Reflects Adaptation to Soil Environmental Stressors in the Genome of the Collembolan Orchesella cincta.</title>
        <authorList>
            <person name="Faddeeva-Vakhrusheva A."/>
            <person name="Derks M.F."/>
            <person name="Anvar S.Y."/>
            <person name="Agamennone V."/>
            <person name="Suring W."/>
            <person name="Smit S."/>
            <person name="van Straalen N.M."/>
            <person name="Roelofs D."/>
        </authorList>
    </citation>
    <scope>NUCLEOTIDE SEQUENCE [LARGE SCALE GENOMIC DNA]</scope>
    <source>
        <tissue evidence="2">Mixed pool</tissue>
    </source>
</reference>
<dbReference type="EMBL" id="LJIJ01000556">
    <property type="protein sequence ID" value="ODM96272.1"/>
    <property type="molecule type" value="Genomic_DNA"/>
</dbReference>
<keyword evidence="3" id="KW-1185">Reference proteome</keyword>
<protein>
    <submittedName>
        <fullName evidence="2">Protein sel-1 2</fullName>
    </submittedName>
</protein>
<dbReference type="Proteomes" id="UP000094527">
    <property type="component" value="Unassembled WGS sequence"/>
</dbReference>
<sequence length="108" mass="11720">MAAETSNDAKVPVALALVKLQVVSYFKGVGLLSGDQDIGGTTIGTPDDASFFDFVAKKKDESNESPHQDHELDEYWDLYLITLLIGILGLLLYGRHQQVNGRNVRGGG</sequence>
<keyword evidence="1" id="KW-0472">Membrane</keyword>
<accession>A0A1D2MTL1</accession>
<evidence type="ECO:0000313" key="3">
    <source>
        <dbReference type="Proteomes" id="UP000094527"/>
    </source>
</evidence>